<dbReference type="Proteomes" id="UP000546162">
    <property type="component" value="Unassembled WGS sequence"/>
</dbReference>
<dbReference type="EMBL" id="JACHNB010000001">
    <property type="protein sequence ID" value="MBB4742401.1"/>
    <property type="molecule type" value="Genomic_DNA"/>
</dbReference>
<dbReference type="SUPFAM" id="SSF55874">
    <property type="entry name" value="ATPase domain of HSP90 chaperone/DNA topoisomerase II/histidine kinase"/>
    <property type="match status" value="1"/>
</dbReference>
<dbReference type="Pfam" id="PF02518">
    <property type="entry name" value="HATPase_c"/>
    <property type="match status" value="1"/>
</dbReference>
<reference evidence="8 9" key="1">
    <citation type="submission" date="2020-08" db="EMBL/GenBank/DDBJ databases">
        <title>Sequencing the genomes of 1000 actinobacteria strains.</title>
        <authorList>
            <person name="Klenk H.-P."/>
        </authorList>
    </citation>
    <scope>NUCLEOTIDE SEQUENCE [LARGE SCALE GENOMIC DNA]</scope>
    <source>
        <strain evidence="8 9">DSM 45809</strain>
    </source>
</reference>
<name>A0A7W7H1R2_9ACTN</name>
<dbReference type="InterPro" id="IPR036890">
    <property type="entry name" value="HATPase_C_sf"/>
</dbReference>
<evidence type="ECO:0000256" key="6">
    <source>
        <dbReference type="SAM" id="Phobius"/>
    </source>
</evidence>
<comment type="caution">
    <text evidence="8">The sequence shown here is derived from an EMBL/GenBank/DDBJ whole genome shotgun (WGS) entry which is preliminary data.</text>
</comment>
<keyword evidence="9" id="KW-1185">Reference proteome</keyword>
<keyword evidence="4 8" id="KW-0418">Kinase</keyword>
<gene>
    <name evidence="8" type="ORF">BJY16_005860</name>
</gene>
<feature type="transmembrane region" description="Helical" evidence="6">
    <location>
        <begin position="64"/>
        <end position="86"/>
    </location>
</feature>
<dbReference type="GO" id="GO:0004673">
    <property type="term" value="F:protein histidine kinase activity"/>
    <property type="evidence" value="ECO:0007669"/>
    <property type="project" value="UniProtKB-EC"/>
</dbReference>
<dbReference type="CDD" id="cd16917">
    <property type="entry name" value="HATPase_UhpB-NarQ-NarX-like"/>
    <property type="match status" value="1"/>
</dbReference>
<evidence type="ECO:0000313" key="8">
    <source>
        <dbReference type="EMBL" id="MBB4742401.1"/>
    </source>
</evidence>
<evidence type="ECO:0000256" key="4">
    <source>
        <dbReference type="ARBA" id="ARBA00022777"/>
    </source>
</evidence>
<organism evidence="8 9">
    <name type="scientific">Actinoplanes octamycinicus</name>
    <dbReference type="NCBI Taxonomy" id="135948"/>
    <lineage>
        <taxon>Bacteria</taxon>
        <taxon>Bacillati</taxon>
        <taxon>Actinomycetota</taxon>
        <taxon>Actinomycetes</taxon>
        <taxon>Micromonosporales</taxon>
        <taxon>Micromonosporaceae</taxon>
        <taxon>Actinoplanes</taxon>
    </lineage>
</organism>
<evidence type="ECO:0000313" key="9">
    <source>
        <dbReference type="Proteomes" id="UP000546162"/>
    </source>
</evidence>
<proteinExistence type="predicted"/>
<keyword evidence="5" id="KW-0902">Two-component regulatory system</keyword>
<feature type="transmembrane region" description="Helical" evidence="6">
    <location>
        <begin position="33"/>
        <end position="52"/>
    </location>
</feature>
<feature type="domain" description="Histidine kinase/HSP90-like ATPase" evidence="7">
    <location>
        <begin position="451"/>
        <end position="534"/>
    </location>
</feature>
<keyword evidence="3" id="KW-0808">Transferase</keyword>
<dbReference type="Gene3D" id="3.30.565.10">
    <property type="entry name" value="Histidine kinase-like ATPase, C-terminal domain"/>
    <property type="match status" value="1"/>
</dbReference>
<keyword evidence="6" id="KW-0812">Transmembrane</keyword>
<dbReference type="GO" id="GO:0000160">
    <property type="term" value="P:phosphorelay signal transduction system"/>
    <property type="evidence" value="ECO:0007669"/>
    <property type="project" value="UniProtKB-KW"/>
</dbReference>
<evidence type="ECO:0000256" key="5">
    <source>
        <dbReference type="ARBA" id="ARBA00023012"/>
    </source>
</evidence>
<dbReference type="AlphaFoldDB" id="A0A7W7H1R2"/>
<feature type="transmembrane region" description="Helical" evidence="6">
    <location>
        <begin position="145"/>
        <end position="164"/>
    </location>
</feature>
<evidence type="ECO:0000256" key="2">
    <source>
        <dbReference type="ARBA" id="ARBA00012438"/>
    </source>
</evidence>
<dbReference type="RefSeq" id="WP_185042767.1">
    <property type="nucleotide sequence ID" value="NZ_BAABFG010000005.1"/>
</dbReference>
<dbReference type="InterPro" id="IPR050482">
    <property type="entry name" value="Sensor_HK_TwoCompSys"/>
</dbReference>
<dbReference type="EC" id="2.7.13.3" evidence="2"/>
<keyword evidence="6" id="KW-1133">Transmembrane helix</keyword>
<evidence type="ECO:0000256" key="3">
    <source>
        <dbReference type="ARBA" id="ARBA00022679"/>
    </source>
</evidence>
<dbReference type="InterPro" id="IPR003594">
    <property type="entry name" value="HATPase_dom"/>
</dbReference>
<dbReference type="PANTHER" id="PTHR24421">
    <property type="entry name" value="NITRATE/NITRITE SENSOR PROTEIN NARX-RELATED"/>
    <property type="match status" value="1"/>
</dbReference>
<sequence length="541" mass="57500">MNRRRLVAAVAVLTAIGADLWLGVCYATGPWPLVASEITLGGCCAITGLVLWSAVRSRRRAGGLLTLFGLVVLVGAPYCFGLSAAAPGGTLARLLGEPAYWLRYAVAGHLLLSCPSFRLARHSAESVVVRSGYALVPITLLRPEIWPAWLLFTAVAAGTLARRFALASPGRRHDEAFVVPAAVVASALYTGMLVTGPNTVLTGAALAAVTAAFLGGLLGRRLAFASVGRAVRRLGAVPADRVERALAEALHDPGLRVVFPTPAGRLDVAGAPFRPADDRRRAETPLGAEPRAILVHDPVLAEHRDLLASASAAARLALDNARLHAELRAKLAEGRASRLRIAVATDRERRRLEDDLRHGPRRRLREIERRLGDLLPLLPDDRDRTRVRHLQEAVRDGIGELDRLGRGLLPEVLTTRGLGPALREMARWAPGEVHLDVRLPDRLDPLLEATAYYVVSEGLQNVTKHTGRRAARVRAVREDAALVVTVADDGPGGARVDGGTGLRGLADRVAAVGGRLTVDSPPGGGTVLRADLPVAVGPAES</sequence>
<evidence type="ECO:0000256" key="1">
    <source>
        <dbReference type="ARBA" id="ARBA00000085"/>
    </source>
</evidence>
<comment type="catalytic activity">
    <reaction evidence="1">
        <text>ATP + protein L-histidine = ADP + protein N-phospho-L-histidine.</text>
        <dbReference type="EC" id="2.7.13.3"/>
    </reaction>
</comment>
<accession>A0A7W7H1R2</accession>
<evidence type="ECO:0000259" key="7">
    <source>
        <dbReference type="Pfam" id="PF02518"/>
    </source>
</evidence>
<feature type="transmembrane region" description="Helical" evidence="6">
    <location>
        <begin position="200"/>
        <end position="219"/>
    </location>
</feature>
<feature type="transmembrane region" description="Helical" evidence="6">
    <location>
        <begin position="176"/>
        <end position="194"/>
    </location>
</feature>
<dbReference type="PANTHER" id="PTHR24421:SF10">
    <property type="entry name" value="NITRATE_NITRITE SENSOR PROTEIN NARQ"/>
    <property type="match status" value="1"/>
</dbReference>
<protein>
    <recommendedName>
        <fullName evidence="2">histidine kinase</fullName>
        <ecNumber evidence="2">2.7.13.3</ecNumber>
    </recommendedName>
</protein>
<keyword evidence="6" id="KW-0472">Membrane</keyword>